<dbReference type="Gene3D" id="3.30.1150.10">
    <property type="match status" value="1"/>
</dbReference>
<reference evidence="3 4" key="1">
    <citation type="submission" date="2020-08" db="EMBL/GenBank/DDBJ databases">
        <title>Bridging the membrane lipid divide: bacteria of the FCB group superphylum have the potential to synthesize archaeal ether lipids.</title>
        <authorList>
            <person name="Villanueva L."/>
            <person name="Von Meijenfeldt F.A.B."/>
            <person name="Westbye A.B."/>
            <person name="Yadav S."/>
            <person name="Hopmans E.C."/>
            <person name="Dutilh B.E."/>
            <person name="Sinninghe Damste J.S."/>
        </authorList>
    </citation>
    <scope>NUCLEOTIDE SEQUENCE [LARGE SCALE GENOMIC DNA]</scope>
    <source>
        <strain evidence="3">NIOZ-UU27</strain>
    </source>
</reference>
<evidence type="ECO:0000313" key="4">
    <source>
        <dbReference type="Proteomes" id="UP000650524"/>
    </source>
</evidence>
<gene>
    <name evidence="3" type="ORF">H8E19_03300</name>
</gene>
<dbReference type="SUPFAM" id="SSF74653">
    <property type="entry name" value="TolA/TonB C-terminal domain"/>
    <property type="match status" value="1"/>
</dbReference>
<evidence type="ECO:0000313" key="3">
    <source>
        <dbReference type="EMBL" id="MBC8176406.1"/>
    </source>
</evidence>
<dbReference type="EMBL" id="JACNJD010000133">
    <property type="protein sequence ID" value="MBC8176406.1"/>
    <property type="molecule type" value="Genomic_DNA"/>
</dbReference>
<dbReference type="Proteomes" id="UP000650524">
    <property type="component" value="Unassembled WGS sequence"/>
</dbReference>
<organism evidence="3 4">
    <name type="scientific">Candidatus Desulfacyla euxinica</name>
    <dbReference type="NCBI Taxonomy" id="2841693"/>
    <lineage>
        <taxon>Bacteria</taxon>
        <taxon>Deltaproteobacteria</taxon>
        <taxon>Candidatus Desulfacyla</taxon>
    </lineage>
</organism>
<proteinExistence type="predicted"/>
<feature type="transmembrane region" description="Helical" evidence="2">
    <location>
        <begin position="21"/>
        <end position="39"/>
    </location>
</feature>
<sequence>MEGLQVRTSHDELEEPRWSRVIILSLLFHIIIFSVILFVPDSIPTRRISGAAVYEVNLVEMPGKSRSIPTKSSNSKMSRKVTSSKTSTTAKRISRPTKEEKPVVIGKRVVKRKKEKKKEVKKPKKPRVSPSRLIDRAVSKIEKRVKAKKNDHLAQAISKIQTRAEGTAEKGSVRGNAETGITIRMYQMAVEEQIKNNWSYPVALISPEKLRELEAIVVVKVKEDGTIMKSWFKGRSSNSIFDGSVLKAIEKSDPLPPFPEGYRKSYDEIEIRFDLSELEDF</sequence>
<feature type="compositionally biased region" description="Low complexity" evidence="1">
    <location>
        <begin position="80"/>
        <end position="91"/>
    </location>
</feature>
<feature type="region of interest" description="Disordered" evidence="1">
    <location>
        <begin position="64"/>
        <end position="132"/>
    </location>
</feature>
<keyword evidence="2" id="KW-1133">Transmembrane helix</keyword>
<accession>A0A8J6T5B6</accession>
<comment type="caution">
    <text evidence="3">The sequence shown here is derived from an EMBL/GenBank/DDBJ whole genome shotgun (WGS) entry which is preliminary data.</text>
</comment>
<keyword evidence="2" id="KW-0812">Transmembrane</keyword>
<evidence type="ECO:0000256" key="2">
    <source>
        <dbReference type="SAM" id="Phobius"/>
    </source>
</evidence>
<feature type="compositionally biased region" description="Basic residues" evidence="1">
    <location>
        <begin position="108"/>
        <end position="127"/>
    </location>
</feature>
<keyword evidence="2" id="KW-0472">Membrane</keyword>
<name>A0A8J6T5B6_9DELT</name>
<protein>
    <submittedName>
        <fullName evidence="3">TonB C-terminal domain-containing protein</fullName>
    </submittedName>
</protein>
<dbReference type="Pfam" id="PF13103">
    <property type="entry name" value="TonB_2"/>
    <property type="match status" value="1"/>
</dbReference>
<evidence type="ECO:0000256" key="1">
    <source>
        <dbReference type="SAM" id="MobiDB-lite"/>
    </source>
</evidence>
<dbReference type="AlphaFoldDB" id="A0A8J6T5B6"/>